<dbReference type="InterPro" id="IPR039425">
    <property type="entry name" value="RNA_pol_sigma-70-like"/>
</dbReference>
<gene>
    <name evidence="6" type="ORF">GCM10011379_07080</name>
</gene>
<comment type="similarity">
    <text evidence="1">Belongs to the sigma-70 factor family. ECF subfamily.</text>
</comment>
<evidence type="ECO:0000259" key="5">
    <source>
        <dbReference type="Pfam" id="PF08281"/>
    </source>
</evidence>
<dbReference type="InterPro" id="IPR013325">
    <property type="entry name" value="RNA_pol_sigma_r2"/>
</dbReference>
<comment type="caution">
    <text evidence="6">The sequence shown here is derived from an EMBL/GenBank/DDBJ whole genome shotgun (WGS) entry which is preliminary data.</text>
</comment>
<keyword evidence="2" id="KW-0805">Transcription regulation</keyword>
<evidence type="ECO:0000256" key="2">
    <source>
        <dbReference type="ARBA" id="ARBA00023015"/>
    </source>
</evidence>
<dbReference type="Gene3D" id="1.10.1740.10">
    <property type="match status" value="1"/>
</dbReference>
<evidence type="ECO:0000256" key="4">
    <source>
        <dbReference type="ARBA" id="ARBA00023163"/>
    </source>
</evidence>
<dbReference type="Gene3D" id="1.10.10.10">
    <property type="entry name" value="Winged helix-like DNA-binding domain superfamily/Winged helix DNA-binding domain"/>
    <property type="match status" value="1"/>
</dbReference>
<dbReference type="Proteomes" id="UP000627292">
    <property type="component" value="Unassembled WGS sequence"/>
</dbReference>
<evidence type="ECO:0000313" key="7">
    <source>
        <dbReference type="Proteomes" id="UP000627292"/>
    </source>
</evidence>
<evidence type="ECO:0000313" key="6">
    <source>
        <dbReference type="EMBL" id="GGH59848.1"/>
    </source>
</evidence>
<dbReference type="InterPro" id="IPR013324">
    <property type="entry name" value="RNA_pol_sigma_r3/r4-like"/>
</dbReference>
<sequence length="181" mass="21037">MKNTIHPSSWNNFVIGDESLSFSDVYFMYSGTLFEHSFRITKDTEASLEIVDFLLIKVSQIRPSYKSSGDFKNFLFKSCANRSLNYLRSEKRRRAAQTEAMRHGDYVLNSIEDMLVTRERFKEAMIAVKTLPQGMQSIFIHSFINERTPKEIAVLLNVPETSVYTQRSQALKRLRLTLARH</sequence>
<proteinExistence type="inferred from homology"/>
<organism evidence="6 7">
    <name type="scientific">Filimonas zeae</name>
    <dbReference type="NCBI Taxonomy" id="1737353"/>
    <lineage>
        <taxon>Bacteria</taxon>
        <taxon>Pseudomonadati</taxon>
        <taxon>Bacteroidota</taxon>
        <taxon>Chitinophagia</taxon>
        <taxon>Chitinophagales</taxon>
        <taxon>Chitinophagaceae</taxon>
        <taxon>Filimonas</taxon>
    </lineage>
</organism>
<dbReference type="NCBIfam" id="TIGR02937">
    <property type="entry name" value="sigma70-ECF"/>
    <property type="match status" value="1"/>
</dbReference>
<dbReference type="SUPFAM" id="SSF88946">
    <property type="entry name" value="Sigma2 domain of RNA polymerase sigma factors"/>
    <property type="match status" value="1"/>
</dbReference>
<dbReference type="PANTHER" id="PTHR43133">
    <property type="entry name" value="RNA POLYMERASE ECF-TYPE SIGMA FACTO"/>
    <property type="match status" value="1"/>
</dbReference>
<keyword evidence="4" id="KW-0804">Transcription</keyword>
<reference evidence="6" key="1">
    <citation type="journal article" date="2014" name="Int. J. Syst. Evol. Microbiol.">
        <title>Complete genome sequence of Corynebacterium casei LMG S-19264T (=DSM 44701T), isolated from a smear-ripened cheese.</title>
        <authorList>
            <consortium name="US DOE Joint Genome Institute (JGI-PGF)"/>
            <person name="Walter F."/>
            <person name="Albersmeier A."/>
            <person name="Kalinowski J."/>
            <person name="Ruckert C."/>
        </authorList>
    </citation>
    <scope>NUCLEOTIDE SEQUENCE</scope>
    <source>
        <strain evidence="6">CGMCC 1.15290</strain>
    </source>
</reference>
<dbReference type="RefSeq" id="WP_188950597.1">
    <property type="nucleotide sequence ID" value="NZ_BMIB01000001.1"/>
</dbReference>
<dbReference type="SUPFAM" id="SSF88659">
    <property type="entry name" value="Sigma3 and sigma4 domains of RNA polymerase sigma factors"/>
    <property type="match status" value="1"/>
</dbReference>
<dbReference type="InterPro" id="IPR036388">
    <property type="entry name" value="WH-like_DNA-bd_sf"/>
</dbReference>
<dbReference type="GO" id="GO:0016987">
    <property type="term" value="F:sigma factor activity"/>
    <property type="evidence" value="ECO:0007669"/>
    <property type="project" value="UniProtKB-KW"/>
</dbReference>
<evidence type="ECO:0000256" key="1">
    <source>
        <dbReference type="ARBA" id="ARBA00010641"/>
    </source>
</evidence>
<name>A0A917MRM2_9BACT</name>
<keyword evidence="7" id="KW-1185">Reference proteome</keyword>
<dbReference type="GO" id="GO:0006352">
    <property type="term" value="P:DNA-templated transcription initiation"/>
    <property type="evidence" value="ECO:0007669"/>
    <property type="project" value="InterPro"/>
</dbReference>
<dbReference type="PANTHER" id="PTHR43133:SF46">
    <property type="entry name" value="RNA POLYMERASE SIGMA-70 FACTOR ECF SUBFAMILY"/>
    <property type="match status" value="1"/>
</dbReference>
<dbReference type="AlphaFoldDB" id="A0A917MRM2"/>
<dbReference type="InterPro" id="IPR013249">
    <property type="entry name" value="RNA_pol_sigma70_r4_t2"/>
</dbReference>
<feature type="domain" description="RNA polymerase sigma factor 70 region 4 type 2" evidence="5">
    <location>
        <begin position="127"/>
        <end position="174"/>
    </location>
</feature>
<protein>
    <recommendedName>
        <fullName evidence="5">RNA polymerase sigma factor 70 region 4 type 2 domain-containing protein</fullName>
    </recommendedName>
</protein>
<keyword evidence="3" id="KW-0731">Sigma factor</keyword>
<dbReference type="InterPro" id="IPR014284">
    <property type="entry name" value="RNA_pol_sigma-70_dom"/>
</dbReference>
<accession>A0A917MRM2</accession>
<evidence type="ECO:0000256" key="3">
    <source>
        <dbReference type="ARBA" id="ARBA00023082"/>
    </source>
</evidence>
<dbReference type="Pfam" id="PF08281">
    <property type="entry name" value="Sigma70_r4_2"/>
    <property type="match status" value="1"/>
</dbReference>
<dbReference type="EMBL" id="BMIB01000001">
    <property type="protein sequence ID" value="GGH59848.1"/>
    <property type="molecule type" value="Genomic_DNA"/>
</dbReference>
<dbReference type="GO" id="GO:0003677">
    <property type="term" value="F:DNA binding"/>
    <property type="evidence" value="ECO:0007669"/>
    <property type="project" value="InterPro"/>
</dbReference>
<reference evidence="6" key="2">
    <citation type="submission" date="2020-09" db="EMBL/GenBank/DDBJ databases">
        <authorList>
            <person name="Sun Q."/>
            <person name="Zhou Y."/>
        </authorList>
    </citation>
    <scope>NUCLEOTIDE SEQUENCE</scope>
    <source>
        <strain evidence="6">CGMCC 1.15290</strain>
    </source>
</reference>